<accession>T1JGA2</accession>
<feature type="region of interest" description="Disordered" evidence="1">
    <location>
        <begin position="1"/>
        <end position="33"/>
    </location>
</feature>
<sequence length="72" mass="8012">MTSNSSISSDDSYVRPVQSQPRSSSSAAQQPDQKHDILLSGCGNQKEFLIVHLDSNACYPLIKLCVFTYYLK</sequence>
<dbReference type="EnsemblMetazoa" id="SMAR012873-RA">
    <property type="protein sequence ID" value="SMAR012873-PA"/>
    <property type="gene ID" value="SMAR012873"/>
</dbReference>
<dbReference type="HOGENOM" id="CLU_2725415_0_0_1"/>
<protein>
    <submittedName>
        <fullName evidence="2">Uncharacterized protein</fullName>
    </submittedName>
</protein>
<feature type="compositionally biased region" description="Low complexity" evidence="1">
    <location>
        <begin position="1"/>
        <end position="30"/>
    </location>
</feature>
<evidence type="ECO:0000313" key="3">
    <source>
        <dbReference type="Proteomes" id="UP000014500"/>
    </source>
</evidence>
<dbReference type="AlphaFoldDB" id="T1JGA2"/>
<reference evidence="3" key="1">
    <citation type="submission" date="2011-05" db="EMBL/GenBank/DDBJ databases">
        <authorList>
            <person name="Richards S.R."/>
            <person name="Qu J."/>
            <person name="Jiang H."/>
            <person name="Jhangiani S.N."/>
            <person name="Agravi P."/>
            <person name="Goodspeed R."/>
            <person name="Gross S."/>
            <person name="Mandapat C."/>
            <person name="Jackson L."/>
            <person name="Mathew T."/>
            <person name="Pu L."/>
            <person name="Thornton R."/>
            <person name="Saada N."/>
            <person name="Wilczek-Boney K.B."/>
            <person name="Lee S."/>
            <person name="Kovar C."/>
            <person name="Wu Y."/>
            <person name="Scherer S.E."/>
            <person name="Worley K.C."/>
            <person name="Muzny D.M."/>
            <person name="Gibbs R."/>
        </authorList>
    </citation>
    <scope>NUCLEOTIDE SEQUENCE</scope>
    <source>
        <strain evidence="3">Brora</strain>
    </source>
</reference>
<evidence type="ECO:0000256" key="1">
    <source>
        <dbReference type="SAM" id="MobiDB-lite"/>
    </source>
</evidence>
<dbReference type="EMBL" id="JH432198">
    <property type="status" value="NOT_ANNOTATED_CDS"/>
    <property type="molecule type" value="Genomic_DNA"/>
</dbReference>
<keyword evidence="3" id="KW-1185">Reference proteome</keyword>
<dbReference type="Proteomes" id="UP000014500">
    <property type="component" value="Unassembled WGS sequence"/>
</dbReference>
<proteinExistence type="predicted"/>
<reference evidence="2" key="2">
    <citation type="submission" date="2015-02" db="UniProtKB">
        <authorList>
            <consortium name="EnsemblMetazoa"/>
        </authorList>
    </citation>
    <scope>IDENTIFICATION</scope>
</reference>
<evidence type="ECO:0000313" key="2">
    <source>
        <dbReference type="EnsemblMetazoa" id="SMAR012873-PA"/>
    </source>
</evidence>
<name>T1JGA2_STRMM</name>
<organism evidence="2 3">
    <name type="scientific">Strigamia maritima</name>
    <name type="common">European centipede</name>
    <name type="synonym">Geophilus maritimus</name>
    <dbReference type="NCBI Taxonomy" id="126957"/>
    <lineage>
        <taxon>Eukaryota</taxon>
        <taxon>Metazoa</taxon>
        <taxon>Ecdysozoa</taxon>
        <taxon>Arthropoda</taxon>
        <taxon>Myriapoda</taxon>
        <taxon>Chilopoda</taxon>
        <taxon>Pleurostigmophora</taxon>
        <taxon>Geophilomorpha</taxon>
        <taxon>Linotaeniidae</taxon>
        <taxon>Strigamia</taxon>
    </lineage>
</organism>